<feature type="transmembrane region" description="Helical" evidence="6">
    <location>
        <begin position="79"/>
        <end position="97"/>
    </location>
</feature>
<gene>
    <name evidence="9" type="ORF">FA045_15840</name>
</gene>
<reference evidence="9 10" key="1">
    <citation type="submission" date="2019-04" db="EMBL/GenBank/DDBJ databases">
        <title>Pedobacter sp. AR-2-6 sp. nov., isolated from Arctic soil.</title>
        <authorList>
            <person name="Dahal R.H."/>
            <person name="Kim D.-U."/>
        </authorList>
    </citation>
    <scope>NUCLEOTIDE SEQUENCE [LARGE SCALE GENOMIC DNA]</scope>
    <source>
        <strain evidence="9 10">AR-2-6</strain>
    </source>
</reference>
<keyword evidence="4 6" id="KW-1133">Transmembrane helix</keyword>
<keyword evidence="5 6" id="KW-0472">Membrane</keyword>
<dbReference type="PANTHER" id="PTHR36115">
    <property type="entry name" value="PROLINE-RICH ANTIGEN HOMOLOG-RELATED"/>
    <property type="match status" value="1"/>
</dbReference>
<evidence type="ECO:0000256" key="5">
    <source>
        <dbReference type="ARBA" id="ARBA00023136"/>
    </source>
</evidence>
<evidence type="ECO:0000313" key="10">
    <source>
        <dbReference type="Proteomes" id="UP000310477"/>
    </source>
</evidence>
<comment type="caution">
    <text evidence="9">The sequence shown here is derived from an EMBL/GenBank/DDBJ whole genome shotgun (WGS) entry which is preliminary data.</text>
</comment>
<dbReference type="OrthoDB" id="9793824at2"/>
<keyword evidence="3 6" id="KW-0812">Transmembrane</keyword>
<evidence type="ECO:0000256" key="6">
    <source>
        <dbReference type="SAM" id="Phobius"/>
    </source>
</evidence>
<dbReference type="RefSeq" id="WP_136878059.1">
    <property type="nucleotide sequence ID" value="NZ_SWBO01000011.1"/>
</dbReference>
<feature type="transmembrane region" description="Helical" evidence="6">
    <location>
        <begin position="103"/>
        <end position="121"/>
    </location>
</feature>
<name>A0A4V5NXC1_9SPHI</name>
<dbReference type="InterPro" id="IPR025640">
    <property type="entry name" value="GYF_2"/>
</dbReference>
<evidence type="ECO:0000259" key="8">
    <source>
        <dbReference type="Pfam" id="PF14237"/>
    </source>
</evidence>
<proteinExistence type="predicted"/>
<protein>
    <submittedName>
        <fullName evidence="9">RDD family protein</fullName>
    </submittedName>
</protein>
<evidence type="ECO:0000256" key="3">
    <source>
        <dbReference type="ARBA" id="ARBA00022692"/>
    </source>
</evidence>
<sequence>MKEYTIVVNGKPEGPYSIDELKGLKIRPETFIRKPGMDDYKEAHELVELREMLGFKFQQTAPQYFASFDQRLMASAIDYFFLLVGYVIIVLFIYIFIDQKMFRIGTAVIFLLLVPVAKFIYSSIAEASIKQATIGKRLMDIKVGDLFGNRLDIGTSILRNFAKILSTLPLFIGYLYCFMNKKQQCLHDVMANTLVVKQRLL</sequence>
<dbReference type="GO" id="GO:0005886">
    <property type="term" value="C:plasma membrane"/>
    <property type="evidence" value="ECO:0007669"/>
    <property type="project" value="UniProtKB-SubCell"/>
</dbReference>
<dbReference type="Proteomes" id="UP000310477">
    <property type="component" value="Unassembled WGS sequence"/>
</dbReference>
<dbReference type="EMBL" id="SWBO01000011">
    <property type="protein sequence ID" value="TKB97432.1"/>
    <property type="molecule type" value="Genomic_DNA"/>
</dbReference>
<evidence type="ECO:0000259" key="7">
    <source>
        <dbReference type="Pfam" id="PF06271"/>
    </source>
</evidence>
<dbReference type="Pfam" id="PF14237">
    <property type="entry name" value="GYF_2"/>
    <property type="match status" value="1"/>
</dbReference>
<comment type="subcellular location">
    <subcellularLocation>
        <location evidence="1">Cell membrane</location>
        <topology evidence="1">Multi-pass membrane protein</topology>
    </subcellularLocation>
</comment>
<dbReference type="AlphaFoldDB" id="A0A4V5NXC1"/>
<keyword evidence="10" id="KW-1185">Reference proteome</keyword>
<organism evidence="9 10">
    <name type="scientific">Pedobacter cryotolerans</name>
    <dbReference type="NCBI Taxonomy" id="2571270"/>
    <lineage>
        <taxon>Bacteria</taxon>
        <taxon>Pseudomonadati</taxon>
        <taxon>Bacteroidota</taxon>
        <taxon>Sphingobacteriia</taxon>
        <taxon>Sphingobacteriales</taxon>
        <taxon>Sphingobacteriaceae</taxon>
        <taxon>Pedobacter</taxon>
    </lineage>
</organism>
<dbReference type="InterPro" id="IPR010432">
    <property type="entry name" value="RDD"/>
</dbReference>
<evidence type="ECO:0000256" key="2">
    <source>
        <dbReference type="ARBA" id="ARBA00022475"/>
    </source>
</evidence>
<accession>A0A4V5NXC1</accession>
<feature type="domain" description="GYF" evidence="8">
    <location>
        <begin position="6"/>
        <end position="49"/>
    </location>
</feature>
<feature type="domain" description="RDD" evidence="7">
    <location>
        <begin position="66"/>
        <end position="192"/>
    </location>
</feature>
<dbReference type="InterPro" id="IPR051791">
    <property type="entry name" value="Pra-immunoreactive"/>
</dbReference>
<keyword evidence="2" id="KW-1003">Cell membrane</keyword>
<evidence type="ECO:0000256" key="4">
    <source>
        <dbReference type="ARBA" id="ARBA00022989"/>
    </source>
</evidence>
<dbReference type="Pfam" id="PF06271">
    <property type="entry name" value="RDD"/>
    <property type="match status" value="1"/>
</dbReference>
<evidence type="ECO:0000313" key="9">
    <source>
        <dbReference type="EMBL" id="TKB97432.1"/>
    </source>
</evidence>
<evidence type="ECO:0000256" key="1">
    <source>
        <dbReference type="ARBA" id="ARBA00004651"/>
    </source>
</evidence>